<organism evidence="2 3">
    <name type="scientific">Winogradskyella ouciana</name>
    <dbReference type="NCBI Taxonomy" id="2608631"/>
    <lineage>
        <taxon>Bacteria</taxon>
        <taxon>Pseudomonadati</taxon>
        <taxon>Bacteroidota</taxon>
        <taxon>Flavobacteriia</taxon>
        <taxon>Flavobacteriales</taxon>
        <taxon>Flavobacteriaceae</taxon>
        <taxon>Winogradskyella</taxon>
    </lineage>
</organism>
<evidence type="ECO:0000313" key="3">
    <source>
        <dbReference type="Proteomes" id="UP000447545"/>
    </source>
</evidence>
<name>A0A7K1G8T5_9FLAO</name>
<sequence>MKSDKKKNSDKKENNEDYNPEVTMDDVIHLGERVSEQRNDKQGDDAQLESRKRDVDFTGKDLDVPGRDLPKDRNKTNLKDEENQLYSQGSGHNDHLEDAENKQK</sequence>
<gene>
    <name evidence="2" type="ORF">F1003_02005</name>
</gene>
<feature type="region of interest" description="Disordered" evidence="1">
    <location>
        <begin position="1"/>
        <end position="104"/>
    </location>
</feature>
<evidence type="ECO:0000256" key="1">
    <source>
        <dbReference type="SAM" id="MobiDB-lite"/>
    </source>
</evidence>
<dbReference type="Proteomes" id="UP000447545">
    <property type="component" value="Unassembled WGS sequence"/>
</dbReference>
<feature type="compositionally biased region" description="Basic and acidic residues" evidence="1">
    <location>
        <begin position="26"/>
        <end position="82"/>
    </location>
</feature>
<dbReference type="EMBL" id="WJYA01000002">
    <property type="protein sequence ID" value="MTE25692.1"/>
    <property type="molecule type" value="Genomic_DNA"/>
</dbReference>
<dbReference type="RefSeq" id="WP_155087526.1">
    <property type="nucleotide sequence ID" value="NZ_OZ260095.1"/>
</dbReference>
<feature type="compositionally biased region" description="Basic and acidic residues" evidence="1">
    <location>
        <begin position="1"/>
        <end position="15"/>
    </location>
</feature>
<proteinExistence type="predicted"/>
<dbReference type="AlphaFoldDB" id="A0A7K1G8T5"/>
<comment type="caution">
    <text evidence="2">The sequence shown here is derived from an EMBL/GenBank/DDBJ whole genome shotgun (WGS) entry which is preliminary data.</text>
</comment>
<accession>A0A7K1G8T5</accession>
<feature type="compositionally biased region" description="Basic and acidic residues" evidence="1">
    <location>
        <begin position="92"/>
        <end position="104"/>
    </location>
</feature>
<reference evidence="2 3" key="1">
    <citation type="submission" date="2019-11" db="EMBL/GenBank/DDBJ databases">
        <title>Winogradskyella ouciana sp. nov., isolated from the hadal seawater of the Mariana Trench.</title>
        <authorList>
            <person name="Liu R."/>
        </authorList>
    </citation>
    <scope>NUCLEOTIDE SEQUENCE [LARGE SCALE GENOMIC DNA]</scope>
    <source>
        <strain evidence="2 3">ZXX205</strain>
    </source>
</reference>
<protein>
    <submittedName>
        <fullName evidence="2">Uncharacterized protein</fullName>
    </submittedName>
</protein>
<evidence type="ECO:0000313" key="2">
    <source>
        <dbReference type="EMBL" id="MTE25692.1"/>
    </source>
</evidence>
<keyword evidence="3" id="KW-1185">Reference proteome</keyword>